<feature type="compositionally biased region" description="Basic and acidic residues" evidence="1">
    <location>
        <begin position="88"/>
        <end position="99"/>
    </location>
</feature>
<feature type="compositionally biased region" description="Basic and acidic residues" evidence="1">
    <location>
        <begin position="32"/>
        <end position="46"/>
    </location>
</feature>
<feature type="compositionally biased region" description="Polar residues" evidence="1">
    <location>
        <begin position="249"/>
        <end position="260"/>
    </location>
</feature>
<dbReference type="VEuPathDB" id="FungiDB:H257_00937"/>
<feature type="compositionally biased region" description="Basic and acidic residues" evidence="1">
    <location>
        <begin position="1"/>
        <end position="21"/>
    </location>
</feature>
<feature type="compositionally biased region" description="Low complexity" evidence="1">
    <location>
        <begin position="128"/>
        <end position="141"/>
    </location>
</feature>
<feature type="compositionally biased region" description="Polar residues" evidence="1">
    <location>
        <begin position="823"/>
        <end position="838"/>
    </location>
</feature>
<feature type="compositionally biased region" description="Pro residues" evidence="1">
    <location>
        <begin position="102"/>
        <end position="116"/>
    </location>
</feature>
<feature type="compositionally biased region" description="Pro residues" evidence="1">
    <location>
        <begin position="202"/>
        <end position="220"/>
    </location>
</feature>
<evidence type="ECO:0000256" key="2">
    <source>
        <dbReference type="SAM" id="Phobius"/>
    </source>
</evidence>
<organism evidence="3 4">
    <name type="scientific">Aphanomyces astaci</name>
    <name type="common">Crayfish plague agent</name>
    <dbReference type="NCBI Taxonomy" id="112090"/>
    <lineage>
        <taxon>Eukaryota</taxon>
        <taxon>Sar</taxon>
        <taxon>Stramenopiles</taxon>
        <taxon>Oomycota</taxon>
        <taxon>Saprolegniomycetes</taxon>
        <taxon>Saprolegniales</taxon>
        <taxon>Verrucalvaceae</taxon>
        <taxon>Aphanomyces</taxon>
    </lineage>
</organism>
<feature type="compositionally biased region" description="Low complexity" evidence="1">
    <location>
        <begin position="157"/>
        <end position="167"/>
    </location>
</feature>
<dbReference type="AlphaFoldDB" id="A0A3R7AEB6"/>
<feature type="region of interest" description="Disordered" evidence="1">
    <location>
        <begin position="559"/>
        <end position="781"/>
    </location>
</feature>
<feature type="region of interest" description="Disordered" evidence="1">
    <location>
        <begin position="347"/>
        <end position="427"/>
    </location>
</feature>
<feature type="compositionally biased region" description="Polar residues" evidence="1">
    <location>
        <begin position="602"/>
        <end position="623"/>
    </location>
</feature>
<evidence type="ECO:0000313" key="3">
    <source>
        <dbReference type="EMBL" id="RHY93103.1"/>
    </source>
</evidence>
<keyword evidence="2" id="KW-0812">Transmembrane</keyword>
<feature type="region of interest" description="Disordered" evidence="1">
    <location>
        <begin position="807"/>
        <end position="897"/>
    </location>
</feature>
<feature type="compositionally biased region" description="Low complexity" evidence="1">
    <location>
        <begin position="221"/>
        <end position="231"/>
    </location>
</feature>
<feature type="transmembrane region" description="Helical" evidence="2">
    <location>
        <begin position="1105"/>
        <end position="1124"/>
    </location>
</feature>
<evidence type="ECO:0000313" key="4">
    <source>
        <dbReference type="Proteomes" id="UP000285712"/>
    </source>
</evidence>
<dbReference type="EMBL" id="QUTG01003123">
    <property type="protein sequence ID" value="RHY93103.1"/>
    <property type="molecule type" value="Genomic_DNA"/>
</dbReference>
<dbReference type="Proteomes" id="UP000285712">
    <property type="component" value="Unassembled WGS sequence"/>
</dbReference>
<keyword evidence="2" id="KW-1133">Transmembrane helix</keyword>
<feature type="compositionally biased region" description="Basic and acidic residues" evidence="1">
    <location>
        <begin position="262"/>
        <end position="284"/>
    </location>
</feature>
<reference evidence="3 4" key="1">
    <citation type="submission" date="2018-08" db="EMBL/GenBank/DDBJ databases">
        <title>Aphanomyces genome sequencing and annotation.</title>
        <authorList>
            <person name="Minardi D."/>
            <person name="Oidtmann B."/>
            <person name="Van Der Giezen M."/>
            <person name="Studholme D.J."/>
        </authorList>
    </citation>
    <scope>NUCLEOTIDE SEQUENCE [LARGE SCALE GENOMIC DNA]</scope>
    <source>
        <strain evidence="3 4">Sv</strain>
    </source>
</reference>
<accession>A0A3R7AEB6</accession>
<protein>
    <recommendedName>
        <fullName evidence="5">CCDC66 domain-containing protein</fullName>
    </recommendedName>
</protein>
<name>A0A3R7AEB6_APHAT</name>
<sequence>MRHWEHQGTDSGRDEQRRQQNEYHAALAEQVRLQEAKKLADRRDRMASQQPLPHQRGGGGNGPPVQGGLFAGLGQNHTVGKSTYARGHHLEKMTADLKKAGQPPPDQMNVPSPEPPCAAYNKGPPPAQYNAPQPYAQQHQYAPPPQEQQQYHPPPQQGGYPEQQYQQIPHPEMNAPLHQPFPQQGYHQIGYDNHPHQQTFLPLPPPPYGATNHPSPPPPSQLQHQQPPSSSHGRRHQVSAIVAPDPTRRTAQLETQSFLKQQMEDNQRRKAEAKRKKDEEERAEMQRIEKELKVQAEAFEAEKRSKVKDAVLKQQQLEADLRLKQEEELKKTNPKLRHKQLTQDDLAVPSQPQPHGFAPDGHPFGTPRDLPGFGPSSQFMPRDNPPWQTQPQNQTFQMQGLPQNHPGEQQGFFGGAPPSYPPNSGAFPSDAYSSPMYPLPMQQIPSSMMMPPMQMQSSPSMNQFMDARLQMLTNELASQRAMVEQLVHQTPTPRGPALTADDFERLRRDMQAELDRRDAMHQQELAAWKSRAGGGGIVQTQSTRHLPGVDNNDLNDHTNKRFHGGAFSEHTSDGLSHHASHASSPPKLFPGAKGQYAACPPTRTSLESNQADEGPTTFVSTSPHKPFPGANGQYNVHSNASKDMVNSPQKPFPGSNGQYKLQSKQSQQPLRPIPAPTMGSTESALDETPSTFVSTSPHKPFPGASGQYNLQTATFKPAQQPMKSPPKPLPGTNGQYQAHPKQAQPLRQIPTTKESTESNQLEDTNTTFVSNSPHKPFPGANGQYKIQADVATLRPRGNEKVAIANSTGLHNLTHQRSPRRLQHQQSQSPPKTTRSSRLISHEHDDSTIKAQTSRMVESEKSQSKIKAQSSRLDVYATRVSPQKQPPTNRPKYKSAAHDDPVEFELTSSTKSTPHHDAPFAVVNLLEGSLDGPSSSFVVSSNNNSATLKCDSQMIYFNGHVDNPAALSSAIISNQPDPQLHEMSALSPRFTALFASKCLSPHKEPSPEISSHNLGASSSVVLATTSPLAPTASIVKPTDVAHILPATPCFRVHDVAPSSWQQSFRYGSNDERYLGGGLDDEGGNDGSFDIDDLYEKNSTRRTLLEVGALLYSVILCLTISLYNVLCM</sequence>
<feature type="compositionally biased region" description="Polar residues" evidence="1">
    <location>
        <begin position="632"/>
        <end position="669"/>
    </location>
</feature>
<keyword evidence="2" id="KW-0472">Membrane</keyword>
<evidence type="ECO:0000256" key="1">
    <source>
        <dbReference type="SAM" id="MobiDB-lite"/>
    </source>
</evidence>
<feature type="compositionally biased region" description="Pro residues" evidence="1">
    <location>
        <begin position="142"/>
        <end position="156"/>
    </location>
</feature>
<gene>
    <name evidence="3" type="ORF">DYB35_007470</name>
</gene>
<feature type="region of interest" description="Disordered" evidence="1">
    <location>
        <begin position="1"/>
        <end position="284"/>
    </location>
</feature>
<feature type="compositionally biased region" description="Polar residues" evidence="1">
    <location>
        <begin position="749"/>
        <end position="773"/>
    </location>
</feature>
<feature type="compositionally biased region" description="Polar residues" evidence="1">
    <location>
        <begin position="678"/>
        <end position="697"/>
    </location>
</feature>
<feature type="compositionally biased region" description="Low complexity" evidence="1">
    <location>
        <begin position="385"/>
        <end position="399"/>
    </location>
</feature>
<comment type="caution">
    <text evidence="3">The sequence shown here is derived from an EMBL/GenBank/DDBJ whole genome shotgun (WGS) entry which is preliminary data.</text>
</comment>
<proteinExistence type="predicted"/>
<evidence type="ECO:0008006" key="5">
    <source>
        <dbReference type="Google" id="ProtNLM"/>
    </source>
</evidence>